<keyword evidence="4" id="KW-1185">Reference proteome</keyword>
<comment type="caution">
    <text evidence="3">The sequence shown here is derived from an EMBL/GenBank/DDBJ whole genome shotgun (WGS) entry which is preliminary data.</text>
</comment>
<dbReference type="GO" id="GO:0003964">
    <property type="term" value="F:RNA-directed DNA polymerase activity"/>
    <property type="evidence" value="ECO:0007669"/>
    <property type="project" value="TreeGrafter"/>
</dbReference>
<dbReference type="Pfam" id="PF01348">
    <property type="entry name" value="Intron_maturas2"/>
    <property type="match status" value="1"/>
</dbReference>
<dbReference type="PANTHER" id="PTHR33642:SF3">
    <property type="entry name" value="NUCLEAR INTRON MATURASE 4, MITOCHONDRIAL"/>
    <property type="match status" value="1"/>
</dbReference>
<dbReference type="InterPro" id="IPR043502">
    <property type="entry name" value="DNA/RNA_pol_sf"/>
</dbReference>
<dbReference type="EMBL" id="JBBNAG010000005">
    <property type="protein sequence ID" value="KAK9132398.1"/>
    <property type="molecule type" value="Genomic_DNA"/>
</dbReference>
<gene>
    <name evidence="3" type="ORF">Scep_011926</name>
</gene>
<dbReference type="InterPro" id="IPR000477">
    <property type="entry name" value="RT_dom"/>
</dbReference>
<dbReference type="CDD" id="cd01651">
    <property type="entry name" value="RT_G2_intron"/>
    <property type="match status" value="1"/>
</dbReference>
<dbReference type="AlphaFoldDB" id="A0AAP0P6B0"/>
<feature type="domain" description="Reverse transcriptase" evidence="1">
    <location>
        <begin position="265"/>
        <end position="506"/>
    </location>
</feature>
<feature type="domain" description="Domain X" evidence="2">
    <location>
        <begin position="663"/>
        <end position="757"/>
    </location>
</feature>
<evidence type="ECO:0000259" key="2">
    <source>
        <dbReference type="Pfam" id="PF01348"/>
    </source>
</evidence>
<evidence type="ECO:0000313" key="4">
    <source>
        <dbReference type="Proteomes" id="UP001419268"/>
    </source>
</evidence>
<dbReference type="InterPro" id="IPR024937">
    <property type="entry name" value="Domain_X"/>
</dbReference>
<accession>A0AAP0P6B0</accession>
<dbReference type="GO" id="GO:0005739">
    <property type="term" value="C:mitochondrion"/>
    <property type="evidence" value="ECO:0007669"/>
    <property type="project" value="TreeGrafter"/>
</dbReference>
<dbReference type="GO" id="GO:0090615">
    <property type="term" value="P:mitochondrial mRNA processing"/>
    <property type="evidence" value="ECO:0007669"/>
    <property type="project" value="TreeGrafter"/>
</dbReference>
<evidence type="ECO:0000259" key="1">
    <source>
        <dbReference type="Pfam" id="PF00078"/>
    </source>
</evidence>
<evidence type="ECO:0000313" key="3">
    <source>
        <dbReference type="EMBL" id="KAK9132398.1"/>
    </source>
</evidence>
<proteinExistence type="predicted"/>
<protein>
    <recommendedName>
        <fullName evidence="5">Nuclear intron maturase 4, mitochondrial</fullName>
    </recommendedName>
</protein>
<dbReference type="PANTHER" id="PTHR33642">
    <property type="entry name" value="COX1/OXI3 INTRON 1 PROTEIN-RELATED"/>
    <property type="match status" value="1"/>
</dbReference>
<dbReference type="SUPFAM" id="SSF56672">
    <property type="entry name" value="DNA/RNA polymerases"/>
    <property type="match status" value="1"/>
</dbReference>
<dbReference type="Pfam" id="PF00078">
    <property type="entry name" value="RVT_1"/>
    <property type="match status" value="1"/>
</dbReference>
<name>A0AAP0P6B0_9MAGN</name>
<dbReference type="InterPro" id="IPR006806">
    <property type="entry name" value="NDUFA5"/>
</dbReference>
<organism evidence="3 4">
    <name type="scientific">Stephania cephalantha</name>
    <dbReference type="NCBI Taxonomy" id="152367"/>
    <lineage>
        <taxon>Eukaryota</taxon>
        <taxon>Viridiplantae</taxon>
        <taxon>Streptophyta</taxon>
        <taxon>Embryophyta</taxon>
        <taxon>Tracheophyta</taxon>
        <taxon>Spermatophyta</taxon>
        <taxon>Magnoliopsida</taxon>
        <taxon>Ranunculales</taxon>
        <taxon>Menispermaceae</taxon>
        <taxon>Menispermoideae</taxon>
        <taxon>Cissampelideae</taxon>
        <taxon>Stephania</taxon>
    </lineage>
</organism>
<dbReference type="GO" id="GO:0006315">
    <property type="term" value="P:homing of group II introns"/>
    <property type="evidence" value="ECO:0007669"/>
    <property type="project" value="TreeGrafter"/>
</dbReference>
<dbReference type="GO" id="GO:0022904">
    <property type="term" value="P:respiratory electron transport chain"/>
    <property type="evidence" value="ECO:0007669"/>
    <property type="project" value="InterPro"/>
</dbReference>
<dbReference type="Pfam" id="PF04716">
    <property type="entry name" value="ETC_C1_NDUFA5"/>
    <property type="match status" value="1"/>
</dbReference>
<dbReference type="Proteomes" id="UP001419268">
    <property type="component" value="Unassembled WGS sequence"/>
</dbReference>
<evidence type="ECO:0008006" key="5">
    <source>
        <dbReference type="Google" id="ProtNLM"/>
    </source>
</evidence>
<reference evidence="3 4" key="1">
    <citation type="submission" date="2024-01" db="EMBL/GenBank/DDBJ databases">
        <title>Genome assemblies of Stephania.</title>
        <authorList>
            <person name="Yang L."/>
        </authorList>
    </citation>
    <scope>NUCLEOTIDE SEQUENCE [LARGE SCALE GENOMIC DNA]</scope>
    <source>
        <strain evidence="3">JXDWG</strain>
        <tissue evidence="3">Leaf</tissue>
    </source>
</reference>
<sequence>MFLRRLGQPLLAKASEPKAALNQNAVPNARELLINLYTNTLQQIKSIHQHKAPHRDAVETFTRHRLKVCEEERDCQAIESRLGCGRVEKLIEEARYELRLIGEMIGAFAPSLTLSLVFDCLGGPFKQVQVETVSTYEAARKCNAGETDGVSLAKSLASMLDEDPVPVERISRMKLKRLIEIRVKKRVKEQHNSGKFQDLMEKVIANPETLRDAYDCIRLNSNVDLASKPDDISFEYIAEMLLRRSFDIKANTITMSTKSENKEVLVLPNLNLRIIQEAIRIVLEVVYRPHFSKISHGCRSGRGSRSALRHICKKIQTTDWWFTVNMKKKADANIVSKLFSTMEERIEDPSLYFILQSMFDAEVVNLEFGGFPKAQGLSQEGVLSPILMNIYLDLFDQEFHRLCMMYEALGSGDNANLGARKSSLRHWFRKQLKDSRNNDPYDENSSLRIYACRFMDEILISISGSKDVSVVFKSDIQSYLINSLHMDIEETEILSTDSSHGIQFLGTLIQKRIKENPAVRAVHKLKRKVQFFASQKQDNWDAMTSRIGKKWLAHGLKKVKESEIKQLADSNSILCQISQLRKVGMETDHWYKALLKIWMQDVNAKAENSEFEVLSKYIVEPALPRELTDAFYNFQKHAEEYVSSETNTTSALLMSSTPTKQSTTTDLLAPVSLLQKRLQRYGLISLGGYPRPTSILILQDNDEIIDWFSGLVRRWLRWYHECDNINEVKLLIMNQVRMSCIRTLAAKHRIYEAEIEKQFESDLSGIPSTQETELEMVNGMSESSVFEDDEALTYGIFHSGLCLLSLERMVSTSRPCNCFVLGCLVAAPCVYTLHVMERQKFPGWKTGFSPAVHPSLHKRRIGLCKQHVKDLYMGHISLQSIDFGAWK</sequence>